<reference evidence="2" key="1">
    <citation type="submission" date="2022-11" db="EMBL/GenBank/DDBJ databases">
        <title>Hoeflea poritis sp. nov., isolated from scleractinian coral Porites lutea.</title>
        <authorList>
            <person name="Zhang G."/>
            <person name="Wei Q."/>
            <person name="Cai L."/>
        </authorList>
    </citation>
    <scope>NUCLEOTIDE SEQUENCE</scope>
    <source>
        <strain evidence="2">E7-10</strain>
    </source>
</reference>
<dbReference type="InterPro" id="IPR029058">
    <property type="entry name" value="AB_hydrolase_fold"/>
</dbReference>
<gene>
    <name evidence="2" type="ORF">OOZ53_16085</name>
</gene>
<comment type="caution">
    <text evidence="2">The sequence shown here is derived from an EMBL/GenBank/DDBJ whole genome shotgun (WGS) entry which is preliminary data.</text>
</comment>
<protein>
    <submittedName>
        <fullName evidence="2">Alpha/beta hydrolase</fullName>
    </submittedName>
</protein>
<feature type="domain" description="AB hydrolase-1" evidence="1">
    <location>
        <begin position="43"/>
        <end position="284"/>
    </location>
</feature>
<dbReference type="Proteomes" id="UP001148313">
    <property type="component" value="Unassembled WGS sequence"/>
</dbReference>
<evidence type="ECO:0000313" key="2">
    <source>
        <dbReference type="EMBL" id="MDA4846879.1"/>
    </source>
</evidence>
<dbReference type="EMBL" id="JAPJZH010000010">
    <property type="protein sequence ID" value="MDA4846879.1"/>
    <property type="molecule type" value="Genomic_DNA"/>
</dbReference>
<dbReference type="InterPro" id="IPR050228">
    <property type="entry name" value="Carboxylesterase_BioH"/>
</dbReference>
<sequence length="304" mass="32723">MDDTVATRAEPGFEQVFYSASDGLRLAARDYGRGQAGADDHATVVCLPGLTRNSADFHDLALILSRSEAAPRRVVSFDYRGRGLSDWDKDKSNYNIQTETDDVLSGCAALAVKHAVFVGTSRGALIIHALAAMRPGIMSAAILNDAGPVVEGAGLAQIMAHHDRIKQPSNVLAVAETLQTLQGASFSALSNQDWRDLAAASFEEKDGKVVGRFDPALIDMLHAIDLNVPLPTLWPQFDGLRNIPLLTIRGENSSLLSQKTLDEMASRNPDMQRYIASGQGHAPLLHVGDLPKVISAFLRDAEKG</sequence>
<keyword evidence="3" id="KW-1185">Reference proteome</keyword>
<dbReference type="SUPFAM" id="SSF53474">
    <property type="entry name" value="alpha/beta-Hydrolases"/>
    <property type="match status" value="1"/>
</dbReference>
<keyword evidence="2" id="KW-0378">Hydrolase</keyword>
<dbReference type="Gene3D" id="3.40.50.1820">
    <property type="entry name" value="alpha/beta hydrolase"/>
    <property type="match status" value="1"/>
</dbReference>
<dbReference type="Pfam" id="PF00561">
    <property type="entry name" value="Abhydrolase_1"/>
    <property type="match status" value="1"/>
</dbReference>
<evidence type="ECO:0000313" key="3">
    <source>
        <dbReference type="Proteomes" id="UP001148313"/>
    </source>
</evidence>
<dbReference type="InterPro" id="IPR000073">
    <property type="entry name" value="AB_hydrolase_1"/>
</dbReference>
<dbReference type="PANTHER" id="PTHR43194:SF2">
    <property type="entry name" value="PEROXISOMAL MEMBRANE PROTEIN LPX1"/>
    <property type="match status" value="1"/>
</dbReference>
<evidence type="ECO:0000259" key="1">
    <source>
        <dbReference type="Pfam" id="PF00561"/>
    </source>
</evidence>
<dbReference type="RefSeq" id="WP_271090680.1">
    <property type="nucleotide sequence ID" value="NZ_JAPJZH010000010.1"/>
</dbReference>
<accession>A0ABT4VQI9</accession>
<organism evidence="2 3">
    <name type="scientific">Hoeflea poritis</name>
    <dbReference type="NCBI Taxonomy" id="2993659"/>
    <lineage>
        <taxon>Bacteria</taxon>
        <taxon>Pseudomonadati</taxon>
        <taxon>Pseudomonadota</taxon>
        <taxon>Alphaproteobacteria</taxon>
        <taxon>Hyphomicrobiales</taxon>
        <taxon>Rhizobiaceae</taxon>
        <taxon>Hoeflea</taxon>
    </lineage>
</organism>
<proteinExistence type="predicted"/>
<name>A0ABT4VQI9_9HYPH</name>
<dbReference type="PANTHER" id="PTHR43194">
    <property type="entry name" value="HYDROLASE ALPHA/BETA FOLD FAMILY"/>
    <property type="match status" value="1"/>
</dbReference>
<dbReference type="GO" id="GO:0016787">
    <property type="term" value="F:hydrolase activity"/>
    <property type="evidence" value="ECO:0007669"/>
    <property type="project" value="UniProtKB-KW"/>
</dbReference>